<evidence type="ECO:0000313" key="3">
    <source>
        <dbReference type="Proteomes" id="UP001239626"/>
    </source>
</evidence>
<proteinExistence type="predicted"/>
<reference evidence="2 3" key="1">
    <citation type="submission" date="2023-07" db="EMBL/GenBank/DDBJ databases">
        <title>Sorghum-associated microbial communities from plants grown in Nebraska, USA.</title>
        <authorList>
            <person name="Schachtman D."/>
        </authorList>
    </citation>
    <scope>NUCLEOTIDE SEQUENCE [LARGE SCALE GENOMIC DNA]</scope>
    <source>
        <strain evidence="2 3">BE332</strain>
    </source>
</reference>
<gene>
    <name evidence="2" type="ORF">J2X26_000416</name>
</gene>
<dbReference type="Proteomes" id="UP001239626">
    <property type="component" value="Unassembled WGS sequence"/>
</dbReference>
<dbReference type="RefSeq" id="WP_307489403.1">
    <property type="nucleotide sequence ID" value="NZ_JAUSVB010000001.1"/>
</dbReference>
<dbReference type="InterPro" id="IPR019681">
    <property type="entry name" value="DUF2530"/>
</dbReference>
<keyword evidence="1" id="KW-1133">Transmembrane helix</keyword>
<evidence type="ECO:0000256" key="1">
    <source>
        <dbReference type="SAM" id="Phobius"/>
    </source>
</evidence>
<comment type="caution">
    <text evidence="2">The sequence shown here is derived from an EMBL/GenBank/DDBJ whole genome shotgun (WGS) entry which is preliminary data.</text>
</comment>
<feature type="transmembrane region" description="Helical" evidence="1">
    <location>
        <begin position="53"/>
        <end position="73"/>
    </location>
</feature>
<protein>
    <submittedName>
        <fullName evidence="2">Membrane protein</fullName>
    </submittedName>
</protein>
<feature type="transmembrane region" description="Helical" evidence="1">
    <location>
        <begin position="26"/>
        <end position="47"/>
    </location>
</feature>
<dbReference type="EMBL" id="JAUSVB010000001">
    <property type="protein sequence ID" value="MDQ0372119.1"/>
    <property type="molecule type" value="Genomic_DNA"/>
</dbReference>
<name>A0ABU0EA31_9CELL</name>
<sequence length="81" mass="8712">MPSLIAKLLHPTRTPPPPVDVDLGRVMLIGTAVWGVALVVAVVLALGDDEASWMPAWVCATGVLLGLFGVLWARRNTARRR</sequence>
<organism evidence="2 3">
    <name type="scientific">Cellulomonas humilata</name>
    <dbReference type="NCBI Taxonomy" id="144055"/>
    <lineage>
        <taxon>Bacteria</taxon>
        <taxon>Bacillati</taxon>
        <taxon>Actinomycetota</taxon>
        <taxon>Actinomycetes</taxon>
        <taxon>Micrococcales</taxon>
        <taxon>Cellulomonadaceae</taxon>
        <taxon>Cellulomonas</taxon>
    </lineage>
</organism>
<accession>A0ABU0EA31</accession>
<keyword evidence="3" id="KW-1185">Reference proteome</keyword>
<keyword evidence="1" id="KW-0812">Transmembrane</keyword>
<dbReference type="Pfam" id="PF10745">
    <property type="entry name" value="DUF2530"/>
    <property type="match status" value="1"/>
</dbReference>
<keyword evidence="1" id="KW-0472">Membrane</keyword>
<evidence type="ECO:0000313" key="2">
    <source>
        <dbReference type="EMBL" id="MDQ0372119.1"/>
    </source>
</evidence>